<reference evidence="3 4" key="1">
    <citation type="submission" date="2019-10" db="EMBL/GenBank/DDBJ databases">
        <authorList>
            <person name="Karimi E."/>
        </authorList>
    </citation>
    <scope>NUCLEOTIDE SEQUENCE [LARGE SCALE GENOMIC DNA]</scope>
    <source>
        <strain evidence="3">Bacillus sp. 71</strain>
    </source>
</reference>
<organism evidence="3 4">
    <name type="scientific">Bacillus mycoides</name>
    <dbReference type="NCBI Taxonomy" id="1405"/>
    <lineage>
        <taxon>Bacteria</taxon>
        <taxon>Bacillati</taxon>
        <taxon>Bacillota</taxon>
        <taxon>Bacilli</taxon>
        <taxon>Bacillales</taxon>
        <taxon>Bacillaceae</taxon>
        <taxon>Bacillus</taxon>
        <taxon>Bacillus cereus group</taxon>
    </lineage>
</organism>
<keyword evidence="2" id="KW-0472">Membrane</keyword>
<feature type="transmembrane region" description="Helical" evidence="2">
    <location>
        <begin position="16"/>
        <end position="37"/>
    </location>
</feature>
<proteinExistence type="predicted"/>
<dbReference type="Proteomes" id="UP000437562">
    <property type="component" value="Unassembled WGS sequence"/>
</dbReference>
<evidence type="ECO:0000313" key="3">
    <source>
        <dbReference type="EMBL" id="VXC71087.1"/>
    </source>
</evidence>
<dbReference type="EMBL" id="CABWMC010000031">
    <property type="protein sequence ID" value="VXC71087.1"/>
    <property type="molecule type" value="Genomic_DNA"/>
</dbReference>
<protein>
    <submittedName>
        <fullName evidence="3">Uncharacterized protein</fullName>
    </submittedName>
</protein>
<accession>A0A654AT31</accession>
<sequence>MNTFWESIKDLNWGPSLPIIGAFGGAAFGQFCSHFLTQSRDTKKEKKENFQNLYSPIAHKIVTYIDCEHQYFKNKMHSIGGGTYTEPSLAFKEIIDILEKNIKYATPEIMSMYEELNRLFNVPEERIEWNDYRKTRMEFCESFLTQYLKISKDLKALLASTEKLFIETLFICKFDLLCHASYCKKLHPIFLGDKFKIKNTNQLNAQIDKARSKIIRLREKNKKQNNKMTASCFEPGFTCLKSVIEIGAPNTYIKNELIKSLNEDEIHVLNSVKHMDADGILG</sequence>
<evidence type="ECO:0000256" key="2">
    <source>
        <dbReference type="SAM" id="Phobius"/>
    </source>
</evidence>
<gene>
    <name evidence="3" type="ORF">BACI71_60086</name>
</gene>
<keyword evidence="2" id="KW-1133">Transmembrane helix</keyword>
<keyword evidence="1" id="KW-0175">Coiled coil</keyword>
<evidence type="ECO:0000313" key="4">
    <source>
        <dbReference type="Proteomes" id="UP000437562"/>
    </source>
</evidence>
<evidence type="ECO:0000256" key="1">
    <source>
        <dbReference type="SAM" id="Coils"/>
    </source>
</evidence>
<dbReference type="AlphaFoldDB" id="A0A654AT31"/>
<name>A0A654AT31_BACMY</name>
<keyword evidence="2" id="KW-0812">Transmembrane</keyword>
<feature type="coiled-coil region" evidence="1">
    <location>
        <begin position="200"/>
        <end position="227"/>
    </location>
</feature>
<dbReference type="RefSeq" id="WP_159146673.1">
    <property type="nucleotide sequence ID" value="NZ_LR733376.1"/>
</dbReference>